<feature type="transmembrane region" description="Helical" evidence="1">
    <location>
        <begin position="209"/>
        <end position="229"/>
    </location>
</feature>
<dbReference type="EMBL" id="NHYD01000844">
    <property type="protein sequence ID" value="PPQ93130.1"/>
    <property type="molecule type" value="Genomic_DNA"/>
</dbReference>
<comment type="caution">
    <text evidence="2">The sequence shown here is derived from an EMBL/GenBank/DDBJ whole genome shotgun (WGS) entry which is preliminary data.</text>
</comment>
<keyword evidence="1" id="KW-1133">Transmembrane helix</keyword>
<feature type="transmembrane region" description="Helical" evidence="1">
    <location>
        <begin position="165"/>
        <end position="189"/>
    </location>
</feature>
<dbReference type="AlphaFoldDB" id="A0A409XQY1"/>
<evidence type="ECO:0000256" key="1">
    <source>
        <dbReference type="SAM" id="Phobius"/>
    </source>
</evidence>
<gene>
    <name evidence="2" type="ORF">CVT25_003662</name>
</gene>
<keyword evidence="1" id="KW-0812">Transmembrane</keyword>
<organism evidence="2 3">
    <name type="scientific">Psilocybe cyanescens</name>
    <dbReference type="NCBI Taxonomy" id="93625"/>
    <lineage>
        <taxon>Eukaryota</taxon>
        <taxon>Fungi</taxon>
        <taxon>Dikarya</taxon>
        <taxon>Basidiomycota</taxon>
        <taxon>Agaricomycotina</taxon>
        <taxon>Agaricomycetes</taxon>
        <taxon>Agaricomycetidae</taxon>
        <taxon>Agaricales</taxon>
        <taxon>Agaricineae</taxon>
        <taxon>Strophariaceae</taxon>
        <taxon>Psilocybe</taxon>
    </lineage>
</organism>
<proteinExistence type="predicted"/>
<dbReference type="InParanoid" id="A0A409XQY1"/>
<dbReference type="Proteomes" id="UP000283269">
    <property type="component" value="Unassembled WGS sequence"/>
</dbReference>
<feature type="transmembrane region" description="Helical" evidence="1">
    <location>
        <begin position="141"/>
        <end position="159"/>
    </location>
</feature>
<name>A0A409XQY1_PSICY</name>
<protein>
    <submittedName>
        <fullName evidence="2">Uncharacterized protein</fullName>
    </submittedName>
</protein>
<keyword evidence="1" id="KW-0472">Membrane</keyword>
<feature type="transmembrane region" description="Helical" evidence="1">
    <location>
        <begin position="23"/>
        <end position="47"/>
    </location>
</feature>
<accession>A0A409XQY1</accession>
<keyword evidence="3" id="KW-1185">Reference proteome</keyword>
<reference evidence="2 3" key="1">
    <citation type="journal article" date="2018" name="Evol. Lett.">
        <title>Horizontal gene cluster transfer increased hallucinogenic mushroom diversity.</title>
        <authorList>
            <person name="Reynolds H.T."/>
            <person name="Vijayakumar V."/>
            <person name="Gluck-Thaler E."/>
            <person name="Korotkin H.B."/>
            <person name="Matheny P.B."/>
            <person name="Slot J.C."/>
        </authorList>
    </citation>
    <scope>NUCLEOTIDE SEQUENCE [LARGE SCALE GENOMIC DNA]</scope>
    <source>
        <strain evidence="2 3">2631</strain>
    </source>
</reference>
<evidence type="ECO:0000313" key="3">
    <source>
        <dbReference type="Proteomes" id="UP000283269"/>
    </source>
</evidence>
<dbReference type="STRING" id="93625.A0A409XQY1"/>
<evidence type="ECO:0000313" key="2">
    <source>
        <dbReference type="EMBL" id="PPQ93130.1"/>
    </source>
</evidence>
<feature type="transmembrane region" description="Helical" evidence="1">
    <location>
        <begin position="241"/>
        <end position="261"/>
    </location>
</feature>
<dbReference type="OrthoDB" id="3267806at2759"/>
<feature type="transmembrane region" description="Helical" evidence="1">
    <location>
        <begin position="59"/>
        <end position="88"/>
    </location>
</feature>
<feature type="transmembrane region" description="Helical" evidence="1">
    <location>
        <begin position="100"/>
        <end position="120"/>
    </location>
</feature>
<sequence length="313" mass="34527">MSHSQHLSFALVPGRNVYLEMQMLGTIVSSVAYGVVLMLSYNCLALFSVEKSPTKKMRVFLNIFVVTLLLLSTSSFIQGALITSMAIFLDSVFPSLYGGATYALPVTIWMTDSFMIHALFSGRNLVSCILRQAPHKYAFELPAMLTTIIGSAVPLFMNIPRRFPSILFVALSTGLNILITLLIVLRLSYHQNYLRSVLGNGYSSPYSRVITLTIESAALNLFIQIPYLILVGLQSVGRSAFILTLPHIPIIATLLIIYRVAQGRAETRMEPKSIPDLVKSRQPSPHSGIYFQKTSSRALISTGTEGDAVQDED</sequence>